<dbReference type="EMBL" id="LDAU01000173">
    <property type="protein sequence ID" value="KRX01247.1"/>
    <property type="molecule type" value="Genomic_DNA"/>
</dbReference>
<comment type="caution">
    <text evidence="2">The sequence shown here is derived from an EMBL/GenBank/DDBJ whole genome shotgun (WGS) entry which is preliminary data.</text>
</comment>
<feature type="coiled-coil region" evidence="1">
    <location>
        <begin position="418"/>
        <end position="459"/>
    </location>
</feature>
<dbReference type="InParanoid" id="A0A0V0QGD7"/>
<feature type="coiled-coil region" evidence="1">
    <location>
        <begin position="44"/>
        <end position="352"/>
    </location>
</feature>
<accession>A0A0V0QGD7</accession>
<evidence type="ECO:0000256" key="1">
    <source>
        <dbReference type="SAM" id="Coils"/>
    </source>
</evidence>
<proteinExistence type="predicted"/>
<dbReference type="Proteomes" id="UP000054937">
    <property type="component" value="Unassembled WGS sequence"/>
</dbReference>
<organism evidence="2 3">
    <name type="scientific">Pseudocohnilembus persalinus</name>
    <name type="common">Ciliate</name>
    <dbReference type="NCBI Taxonomy" id="266149"/>
    <lineage>
        <taxon>Eukaryota</taxon>
        <taxon>Sar</taxon>
        <taxon>Alveolata</taxon>
        <taxon>Ciliophora</taxon>
        <taxon>Intramacronucleata</taxon>
        <taxon>Oligohymenophorea</taxon>
        <taxon>Scuticociliatia</taxon>
        <taxon>Philasterida</taxon>
        <taxon>Pseudocohnilembidae</taxon>
        <taxon>Pseudocohnilembus</taxon>
    </lineage>
</organism>
<keyword evidence="3" id="KW-1185">Reference proteome</keyword>
<dbReference type="AlphaFoldDB" id="A0A0V0QGD7"/>
<sequence>MYQNKQQSLNNTQKSFQTQAYKTGLSKKSTFQGTQTQQLLNYDTDEEEQNQIAQQQQIKQMEQDIFQKTLDLQKFEINNKNLKQQLNRQKEEQQIFIKNQNKLKEEYENKIEQLNQTNKGAFAKANKIERAKQIEVTSLQQQIEKLKIELKNTQQKADEKTQFFTGKDKAIKSMEARNKQAEQEITDLKLKIKDLELKIVLKNQELSKQNEKIQKMQDVFDLELEKLENEKLSFTKDEQKAKTLEFRATQLAHENEKLAKEIETRTSQLNFKIETWMDKAQHYKEELESEKNERKYLENNLRIVREEKDDFRIELTTMKQQIKDYDDLQAKLRSKERYIKELEEDVDNYKRTIRKNPNTLMMDYDATNTQELIFRLQNDVRVTQMEADTRRQEAETWRLKAIELEEKLQGQQHFGKERQNLEIQISEKDEIIRNYRDRLETAQKEIEILNRKIKQGQNFSFGAQNHMKPNYTTYGHIY</sequence>
<evidence type="ECO:0000313" key="2">
    <source>
        <dbReference type="EMBL" id="KRX01247.1"/>
    </source>
</evidence>
<reference evidence="2 3" key="1">
    <citation type="journal article" date="2015" name="Sci. Rep.">
        <title>Genome of the facultative scuticociliatosis pathogen Pseudocohnilembus persalinus provides insight into its virulence through horizontal gene transfer.</title>
        <authorList>
            <person name="Xiong J."/>
            <person name="Wang G."/>
            <person name="Cheng J."/>
            <person name="Tian M."/>
            <person name="Pan X."/>
            <person name="Warren A."/>
            <person name="Jiang C."/>
            <person name="Yuan D."/>
            <person name="Miao W."/>
        </authorList>
    </citation>
    <scope>NUCLEOTIDE SEQUENCE [LARGE SCALE GENOMIC DNA]</scope>
    <source>
        <strain evidence="2">36N120E</strain>
    </source>
</reference>
<dbReference type="OMA" id="IEERCHT"/>
<gene>
    <name evidence="2" type="ORF">PPERSA_05833</name>
</gene>
<keyword evidence="1" id="KW-0175">Coiled coil</keyword>
<evidence type="ECO:0000313" key="3">
    <source>
        <dbReference type="Proteomes" id="UP000054937"/>
    </source>
</evidence>
<name>A0A0V0QGD7_PSEPJ</name>
<protein>
    <submittedName>
        <fullName evidence="2">Uncharacterized protein</fullName>
    </submittedName>
</protein>